<dbReference type="EMBL" id="CP031166">
    <property type="protein sequence ID" value="AXV10219.1"/>
    <property type="molecule type" value="Genomic_DNA"/>
</dbReference>
<sequence>MTDTSVIDNDHTVPTTDTTHVGIAIGPVTITVAEVSHGPHGPLLTRFGAAPTPVGAFSGGHPADADMLGRGIAAAMMFTNPTPGSTVHVAVSGPAVSRTVKPEPTGNPTRDDRATKAAHYGLNERQIAAYDTKLQPGKGMTIGPKPVIGMIREVLASGNIPTTAIIPAGIAAAAGLPPTPGTCGLLVVEGDSVTGTILADNDPLIVRTIDGLGRADAVRTWLRDGRIDTSAASSMAKASEDLARRIIGISPVPGQRIYVAGDAATYPGVIDGLNAAMPDNVSIQLVEGVADHIAGPVALTDDERATVGPRLLTALGAARLGASGNNATLRG</sequence>
<protein>
    <submittedName>
        <fullName evidence="1">Uncharacterized protein</fullName>
    </submittedName>
</protein>
<dbReference type="Proteomes" id="UP000264006">
    <property type="component" value="Plasmid pEDY32-46I"/>
</dbReference>
<keyword evidence="2" id="KW-1185">Reference proteome</keyword>
<gene>
    <name evidence="1" type="ORF">DVS28_b0479</name>
</gene>
<name>A0A346Y6X2_9ACTN</name>
<organism evidence="1 2">
    <name type="scientific">Euzebya pacifica</name>
    <dbReference type="NCBI Taxonomy" id="1608957"/>
    <lineage>
        <taxon>Bacteria</taxon>
        <taxon>Bacillati</taxon>
        <taxon>Actinomycetota</taxon>
        <taxon>Nitriliruptoria</taxon>
        <taxon>Euzebyales</taxon>
    </lineage>
</organism>
<evidence type="ECO:0000313" key="1">
    <source>
        <dbReference type="EMBL" id="AXV10219.1"/>
    </source>
</evidence>
<reference evidence="1 2" key="1">
    <citation type="submission" date="2018-09" db="EMBL/GenBank/DDBJ databases">
        <title>Complete genome sequence of Euzebya sp. DY32-46 isolated from seawater of Pacific Ocean.</title>
        <authorList>
            <person name="Xu L."/>
            <person name="Wu Y.-H."/>
            <person name="Xu X.-W."/>
        </authorList>
    </citation>
    <scope>NUCLEOTIDE SEQUENCE [LARGE SCALE GENOMIC DNA]</scope>
    <source>
        <strain evidence="1 2">DY32-46</strain>
        <plasmid evidence="2">pedy32-46i</plasmid>
    </source>
</reference>
<dbReference type="Gene3D" id="3.30.420.40">
    <property type="match status" value="1"/>
</dbReference>
<evidence type="ECO:0000313" key="2">
    <source>
        <dbReference type="Proteomes" id="UP000264006"/>
    </source>
</evidence>
<accession>A0A346Y6X2</accession>
<dbReference type="KEGG" id="euz:DVS28_b0479"/>
<proteinExistence type="predicted"/>
<keyword evidence="1" id="KW-0614">Plasmid</keyword>
<geneLocation type="plasmid" evidence="2">
    <name>pedy32-46i</name>
</geneLocation>
<dbReference type="AlphaFoldDB" id="A0A346Y6X2"/>
<dbReference type="RefSeq" id="WP_114594791.1">
    <property type="nucleotide sequence ID" value="NZ_CP031166.1"/>
</dbReference>